<organism evidence="2 3">
    <name type="scientific">Salipaludibacillus keqinensis</name>
    <dbReference type="NCBI Taxonomy" id="2045207"/>
    <lineage>
        <taxon>Bacteria</taxon>
        <taxon>Bacillati</taxon>
        <taxon>Bacillota</taxon>
        <taxon>Bacilli</taxon>
        <taxon>Bacillales</taxon>
        <taxon>Bacillaceae</taxon>
    </lineage>
</organism>
<evidence type="ECO:0000313" key="3">
    <source>
        <dbReference type="Proteomes" id="UP000248214"/>
    </source>
</evidence>
<keyword evidence="3" id="KW-1185">Reference proteome</keyword>
<name>A0A323TI35_9BACI</name>
<sequence>METTELNDSYFTSIGYDGALRQLHVRFASGAYIIYSEVTQMDYVGLLSSNQMKDFFHEKIEPRFPSRNVNT</sequence>
<dbReference type="Proteomes" id="UP000248214">
    <property type="component" value="Unassembled WGS sequence"/>
</dbReference>
<gene>
    <name evidence="2" type="ORF">CR194_10605</name>
</gene>
<dbReference type="Pfam" id="PF13619">
    <property type="entry name" value="KTSC"/>
    <property type="match status" value="1"/>
</dbReference>
<evidence type="ECO:0000259" key="1">
    <source>
        <dbReference type="Pfam" id="PF13619"/>
    </source>
</evidence>
<dbReference type="EMBL" id="PDOD01000002">
    <property type="protein sequence ID" value="PYZ93604.1"/>
    <property type="molecule type" value="Genomic_DNA"/>
</dbReference>
<accession>A0A323TI35</accession>
<dbReference type="AlphaFoldDB" id="A0A323TI35"/>
<comment type="caution">
    <text evidence="2">The sequence shown here is derived from an EMBL/GenBank/DDBJ whole genome shotgun (WGS) entry which is preliminary data.</text>
</comment>
<feature type="domain" description="KTSC" evidence="1">
    <location>
        <begin position="9"/>
        <end position="64"/>
    </location>
</feature>
<evidence type="ECO:0000313" key="2">
    <source>
        <dbReference type="EMBL" id="PYZ93604.1"/>
    </source>
</evidence>
<dbReference type="OrthoDB" id="2884100at2"/>
<reference evidence="2 3" key="1">
    <citation type="submission" date="2017-10" db="EMBL/GenBank/DDBJ databases">
        <title>Bacillus sp. nov., a halophilic bacterium isolated from a Keqin Lake.</title>
        <authorList>
            <person name="Wang H."/>
        </authorList>
    </citation>
    <scope>NUCLEOTIDE SEQUENCE [LARGE SCALE GENOMIC DNA]</scope>
    <source>
        <strain evidence="2 3">KQ-12</strain>
    </source>
</reference>
<dbReference type="RefSeq" id="WP_110609636.1">
    <property type="nucleotide sequence ID" value="NZ_PDOD01000002.1"/>
</dbReference>
<proteinExistence type="predicted"/>
<protein>
    <recommendedName>
        <fullName evidence="1">KTSC domain-containing protein</fullName>
    </recommendedName>
</protein>
<dbReference type="InterPro" id="IPR025309">
    <property type="entry name" value="KTSC_dom"/>
</dbReference>